<evidence type="ECO:0000313" key="2">
    <source>
        <dbReference type="Proteomes" id="UP000637061"/>
    </source>
</evidence>
<comment type="caution">
    <text evidence="1">The sequence shown here is derived from an EMBL/GenBank/DDBJ whole genome shotgun (WGS) entry which is preliminary data.</text>
</comment>
<accession>A0A8I1JHV2</accession>
<dbReference type="RefSeq" id="WP_198746670.1">
    <property type="nucleotide sequence ID" value="NZ_JAEHTE010000002.1"/>
</dbReference>
<dbReference type="AlphaFoldDB" id="A0A8I1JHV2"/>
<name>A0A8I1JHV2_PSEPU</name>
<protein>
    <submittedName>
        <fullName evidence="1">Uncharacterized protein</fullName>
    </submittedName>
</protein>
<proteinExistence type="predicted"/>
<gene>
    <name evidence="1" type="ORF">JEU22_03940</name>
</gene>
<organism evidence="1 2">
    <name type="scientific">Pseudomonas putida</name>
    <name type="common">Arthrobacter siderocapsulatus</name>
    <dbReference type="NCBI Taxonomy" id="303"/>
    <lineage>
        <taxon>Bacteria</taxon>
        <taxon>Pseudomonadati</taxon>
        <taxon>Pseudomonadota</taxon>
        <taxon>Gammaproteobacteria</taxon>
        <taxon>Pseudomonadales</taxon>
        <taxon>Pseudomonadaceae</taxon>
        <taxon>Pseudomonas</taxon>
    </lineage>
</organism>
<dbReference type="EMBL" id="JAEHTE010000002">
    <property type="protein sequence ID" value="MBI6883056.1"/>
    <property type="molecule type" value="Genomic_DNA"/>
</dbReference>
<dbReference type="Proteomes" id="UP000637061">
    <property type="component" value="Unassembled WGS sequence"/>
</dbReference>
<sequence length="181" mass="20256">MMAKKEVSYLEIGDLLNSTHHASRDLNFRVQEVDGSLVMTVEATRLGSDKRKLTGYATVDQRAMLLLWASLDRLVRQRGLDALVETVDEHDEAVDARIAARSVSSTRRPTGRAPAAPASLSPDQMIVATEFMKRIRDPKHNNVDSIYELIDNTSKDLFGVTFSDAEKEQISQYVTTDTWVS</sequence>
<reference evidence="1" key="1">
    <citation type="submission" date="2020-12" db="EMBL/GenBank/DDBJ databases">
        <title>Enhanced detection system for hospital associated transmission using whole genome sequencing surveillance.</title>
        <authorList>
            <person name="Harrison L.H."/>
            <person name="Van Tyne D."/>
            <person name="Marsh J.W."/>
            <person name="Griffith M.P."/>
            <person name="Snyder D.J."/>
            <person name="Cooper V.S."/>
            <person name="Mustapha M."/>
        </authorList>
    </citation>
    <scope>NUCLEOTIDE SEQUENCE</scope>
    <source>
        <strain evidence="1">PSB00042</strain>
    </source>
</reference>
<evidence type="ECO:0000313" key="1">
    <source>
        <dbReference type="EMBL" id="MBI6883056.1"/>
    </source>
</evidence>